<dbReference type="Pfam" id="PF12796">
    <property type="entry name" value="Ank_2"/>
    <property type="match status" value="2"/>
</dbReference>
<dbReference type="Pfam" id="PF09372">
    <property type="entry name" value="PRANC"/>
    <property type="match status" value="1"/>
</dbReference>
<feature type="domain" description="PRANC" evidence="4">
    <location>
        <begin position="528"/>
        <end position="618"/>
    </location>
</feature>
<dbReference type="Pfam" id="PF13606">
    <property type="entry name" value="Ank_3"/>
    <property type="match status" value="1"/>
</dbReference>
<sequence>MYSCSLRLHKAIVCNNVCEIRKLLDMYPDIINKKINNNNTPLHVAVMYRNVESVITLLDYGAKTNSYNFYTPSPLYYAIIGSKNLFKKRKYFPDIDKKINDCNTIIRALVEKGAELMGLEIAISTKNLWLVKFLIEKGINITRTGFFPEDVDYNVIDIEMCKMLLELNIDINTYICGNTLLRYAIKASNLKLIRFLLENGADIEKINEKYQDPNIVEAVEKGNIEVVEYLIDSGIDVNKSSTYSGRVAIYHAILVGNYKMVELLLRRGSNPFVLYHNSTSLIKVAVKAKKNRLKIIQLLLSYNIKLCGDNNSYLKTLLIEYSEDAYNIIIILLKNGLKITSSTLLSDYISNYTSLRIFKKLICNLGNTDMSSFLHYSATSNKVWHISRFLLRHGAKVNIRNSKGITPLFEAIDNGADKNIKLLLDYESDINDIDDEGNPMLTKVLCYNKATGKIQTKHIKAARIILPYLQKLGLKYPYLKNMNPFKQNIKIFSLDILKEIKDKSDKEIDTMKKTILREVNNGSNKITITMYDVLLERKSELLVTIIKNPIVKKKCSELEQFRRLIRNTIKRIEDRRINIHDTKKAIDEYTKRSGNVWYYLPYGIKVNILCYLSNDELISVKNAIEI</sequence>
<evidence type="ECO:0000256" key="3">
    <source>
        <dbReference type="PROSITE-ProRule" id="PRU00023"/>
    </source>
</evidence>
<organism evidence="5 6">
    <name type="scientific">Shearwaterpox virus</name>
    <dbReference type="NCBI Taxonomy" id="1974596"/>
    <lineage>
        <taxon>Viruses</taxon>
        <taxon>Varidnaviria</taxon>
        <taxon>Bamfordvirae</taxon>
        <taxon>Nucleocytoviricota</taxon>
        <taxon>Pokkesviricetes</taxon>
        <taxon>Chitovirales</taxon>
        <taxon>Poxviridae</taxon>
        <taxon>Chordopoxvirinae</taxon>
        <taxon>Avipoxvirus</taxon>
        <taxon>Avipoxvirus canarypox</taxon>
        <taxon>Canarypox virus</taxon>
    </lineage>
</organism>
<dbReference type="Pfam" id="PF13637">
    <property type="entry name" value="Ank_4"/>
    <property type="match status" value="1"/>
</dbReference>
<feature type="repeat" description="ANK" evidence="3">
    <location>
        <begin position="37"/>
        <end position="69"/>
    </location>
</feature>
<feature type="repeat" description="ANK" evidence="3">
    <location>
        <begin position="369"/>
        <end position="402"/>
    </location>
</feature>
<dbReference type="PANTHER" id="PTHR24198:SF165">
    <property type="entry name" value="ANKYRIN REPEAT-CONTAINING PROTEIN-RELATED"/>
    <property type="match status" value="1"/>
</dbReference>
<dbReference type="Gene3D" id="1.25.40.20">
    <property type="entry name" value="Ankyrin repeat-containing domain"/>
    <property type="match status" value="3"/>
</dbReference>
<dbReference type="SUPFAM" id="SSF48403">
    <property type="entry name" value="Ankyrin repeat"/>
    <property type="match status" value="2"/>
</dbReference>
<dbReference type="PROSITE" id="PS50088">
    <property type="entry name" value="ANK_REPEAT"/>
    <property type="match status" value="6"/>
</dbReference>
<dbReference type="SMART" id="SM00248">
    <property type="entry name" value="ANK"/>
    <property type="match status" value="9"/>
</dbReference>
<dbReference type="InterPro" id="IPR036770">
    <property type="entry name" value="Ankyrin_rpt-contain_sf"/>
</dbReference>
<evidence type="ECO:0000313" key="6">
    <source>
        <dbReference type="Proteomes" id="UP000315116"/>
    </source>
</evidence>
<evidence type="ECO:0000256" key="1">
    <source>
        <dbReference type="ARBA" id="ARBA00022737"/>
    </source>
</evidence>
<evidence type="ECO:0000313" key="5">
    <source>
        <dbReference type="EMBL" id="ARF02852.1"/>
    </source>
</evidence>
<keyword evidence="1" id="KW-0677">Repeat</keyword>
<dbReference type="InterPro" id="IPR018272">
    <property type="entry name" value="PRANC_domain"/>
</dbReference>
<evidence type="ECO:0000256" key="2">
    <source>
        <dbReference type="ARBA" id="ARBA00023043"/>
    </source>
</evidence>
<keyword evidence="2 3" id="KW-0040">ANK repeat</keyword>
<accession>A0A1V0S896</accession>
<reference evidence="5 6" key="1">
    <citation type="journal article" date="2017" name="BMC Genomics">
        <title>Genomic characterization of two novel pathogenic avipoxviruses isolated from pacific shearwaters (Ardenna spp.).</title>
        <authorList>
            <person name="Sarker S."/>
            <person name="Das S."/>
            <person name="Lavers J.L."/>
            <person name="Hutton I."/>
            <person name="Helbig K."/>
            <person name="Imbery J."/>
            <person name="Upton C."/>
            <person name="Raidal S.R."/>
        </authorList>
    </citation>
    <scope>NUCLEOTIDE SEQUENCE [LARGE SCALE GENOMIC DNA]</scope>
    <source>
        <strain evidence="5 6">SWPV-1</strain>
    </source>
</reference>
<proteinExistence type="predicted"/>
<dbReference type="PROSITE" id="PS50297">
    <property type="entry name" value="ANK_REP_REGION"/>
    <property type="match status" value="3"/>
</dbReference>
<name>A0A1V0S896_CNPV</name>
<dbReference type="InterPro" id="IPR002110">
    <property type="entry name" value="Ankyrin_rpt"/>
</dbReference>
<dbReference type="EMBL" id="KX857216">
    <property type="protein sequence ID" value="ARF02852.1"/>
    <property type="molecule type" value="Genomic_DNA"/>
</dbReference>
<dbReference type="Proteomes" id="UP000315116">
    <property type="component" value="Segment"/>
</dbReference>
<protein>
    <submittedName>
        <fullName evidence="5">SWPV1-293</fullName>
    </submittedName>
</protein>
<feature type="repeat" description="ANK" evidence="3">
    <location>
        <begin position="218"/>
        <end position="242"/>
    </location>
</feature>
<evidence type="ECO:0000259" key="4">
    <source>
        <dbReference type="Pfam" id="PF09372"/>
    </source>
</evidence>
<feature type="repeat" description="ANK" evidence="3">
    <location>
        <begin position="244"/>
        <end position="270"/>
    </location>
</feature>
<feature type="repeat" description="ANK" evidence="3">
    <location>
        <begin position="403"/>
        <end position="435"/>
    </location>
</feature>
<gene>
    <name evidence="5" type="primary">SWPV1-293</name>
</gene>
<feature type="repeat" description="ANK" evidence="3">
    <location>
        <begin position="176"/>
        <end position="208"/>
    </location>
</feature>
<dbReference type="PANTHER" id="PTHR24198">
    <property type="entry name" value="ANKYRIN REPEAT AND PROTEIN KINASE DOMAIN-CONTAINING PROTEIN"/>
    <property type="match status" value="1"/>
</dbReference>